<dbReference type="EMBL" id="JACATN010000001">
    <property type="protein sequence ID" value="MBT2159794.1"/>
    <property type="molecule type" value="Genomic_DNA"/>
</dbReference>
<evidence type="ECO:0000313" key="2">
    <source>
        <dbReference type="EMBL" id="MBT2159794.1"/>
    </source>
</evidence>
<dbReference type="PANTHER" id="PTHR13847">
    <property type="entry name" value="SARCOSINE DEHYDROGENASE-RELATED"/>
    <property type="match status" value="1"/>
</dbReference>
<feature type="domain" description="FAD dependent oxidoreductase" evidence="1">
    <location>
        <begin position="3"/>
        <end position="325"/>
    </location>
</feature>
<accession>A0ABS5W994</accession>
<proteinExistence type="predicted"/>
<evidence type="ECO:0000313" key="3">
    <source>
        <dbReference type="Proteomes" id="UP000740413"/>
    </source>
</evidence>
<dbReference type="Gene3D" id="3.50.50.60">
    <property type="entry name" value="FAD/NAD(P)-binding domain"/>
    <property type="match status" value="1"/>
</dbReference>
<organism evidence="2 3">
    <name type="scientific">Zobellia barbeyronii</name>
    <dbReference type="NCBI Taxonomy" id="2748009"/>
    <lineage>
        <taxon>Bacteria</taxon>
        <taxon>Pseudomonadati</taxon>
        <taxon>Bacteroidota</taxon>
        <taxon>Flavobacteriia</taxon>
        <taxon>Flavobacteriales</taxon>
        <taxon>Flavobacteriaceae</taxon>
        <taxon>Zobellia</taxon>
    </lineage>
</organism>
<keyword evidence="3" id="KW-1185">Reference proteome</keyword>
<evidence type="ECO:0000259" key="1">
    <source>
        <dbReference type="Pfam" id="PF01266"/>
    </source>
</evidence>
<name>A0ABS5W994_9FLAO</name>
<reference evidence="3" key="1">
    <citation type="submission" date="2023-07" db="EMBL/GenBank/DDBJ databases">
        <title>Zobellia barbeyronii sp. nov., a new marine flavobacterium, isolated from green and red algae.</title>
        <authorList>
            <person name="Nedashkovskaya O.I."/>
            <person name="Otstavnykh N."/>
            <person name="Zhukova N."/>
            <person name="Guzev K."/>
            <person name="Chausova V."/>
            <person name="Tekutyeva L."/>
            <person name="Mikhailov V."/>
            <person name="Isaeva M."/>
        </authorList>
    </citation>
    <scope>NUCLEOTIDE SEQUENCE [LARGE SCALE GENOMIC DNA]</scope>
    <source>
        <strain evidence="3">KMM 6746</strain>
    </source>
</reference>
<dbReference type="Gene3D" id="3.30.9.10">
    <property type="entry name" value="D-Amino Acid Oxidase, subunit A, domain 2"/>
    <property type="match status" value="1"/>
</dbReference>
<gene>
    <name evidence="2" type="ORF">HW347_00880</name>
</gene>
<dbReference type="InterPro" id="IPR036188">
    <property type="entry name" value="FAD/NAD-bd_sf"/>
</dbReference>
<dbReference type="RefSeq" id="WP_214610085.1">
    <property type="nucleotide sequence ID" value="NZ_JACATN010000001.1"/>
</dbReference>
<dbReference type="InterPro" id="IPR006076">
    <property type="entry name" value="FAD-dep_OxRdtase"/>
</dbReference>
<dbReference type="SUPFAM" id="SSF54373">
    <property type="entry name" value="FAD-linked reductases, C-terminal domain"/>
    <property type="match status" value="1"/>
</dbReference>
<comment type="caution">
    <text evidence="2">The sequence shown here is derived from an EMBL/GenBank/DDBJ whole genome shotgun (WGS) entry which is preliminary data.</text>
</comment>
<dbReference type="Pfam" id="PF01266">
    <property type="entry name" value="DAO"/>
    <property type="match status" value="1"/>
</dbReference>
<dbReference type="SUPFAM" id="SSF51971">
    <property type="entry name" value="Nucleotide-binding domain"/>
    <property type="match status" value="1"/>
</dbReference>
<sequence>MIDYLIVGLGLAGISFCEQLEKNNKTFKVVSDASQTSSIVAGGLYNPVILKRFTLAWQAEEQLKLAKSFYADLERKLGVKLDYTLPVYRRFHSVEEQNQWFVASDKKGLDVFLNTTIKPNVNSNIDAPFGYGEVMHTGRIDTKKLVLSYKKYLQEKGLLSEETFDFDDLHLTENGVDYGSFSAKQIVFAEGFGLKTNPFFNYLPMQGSKGEYLFIEAPDLKEERAIKSSVFIIPQGDDMYRVGANYEHNDKTNLPTESAKEGLLAKLRTVLKCEFKVVGQVAGVRPTVTDRKPLVGRHPKFKQMYVLNGFGSRGVLIGPAASKQLYAYAENNEALDPELNIARFTQKFFR</sequence>
<protein>
    <submittedName>
        <fullName evidence="2">FAD-binding oxidoreductase</fullName>
    </submittedName>
</protein>
<dbReference type="Proteomes" id="UP000740413">
    <property type="component" value="Unassembled WGS sequence"/>
</dbReference>